<feature type="transmembrane region" description="Helical" evidence="1">
    <location>
        <begin position="105"/>
        <end position="124"/>
    </location>
</feature>
<proteinExistence type="predicted"/>
<dbReference type="Proteomes" id="UP000063991">
    <property type="component" value="Chromosome"/>
</dbReference>
<keyword evidence="1" id="KW-0812">Transmembrane</keyword>
<dbReference type="EMBL" id="CP014323">
    <property type="protein sequence ID" value="AMJ98782.1"/>
    <property type="molecule type" value="Genomic_DNA"/>
</dbReference>
<keyword evidence="1" id="KW-0472">Membrane</keyword>
<protein>
    <submittedName>
        <fullName evidence="2">Uncharacterized protein</fullName>
    </submittedName>
</protein>
<accession>A0A126Q0L2</accession>
<sequence>MLPRTLLMQNHSSKKTSMPHRDAAVRRIPVFVGLLLILIPLAESVNGSVLWGMNYHSPKLMSKVGDMVAWVKLIAVCVGVYLIFKQKGALKLLFKNKWVSNILNIFIAVVAFIQVNLGFFDVAMDMVLTDNADYFHKEFEIGKNTIYVHTLDQGALGKAYHNFYLKCPLPLHRFELKPIEQIDWVLDLELKATDVGFSVFNGRGEFKHDIGLNGINCT</sequence>
<dbReference type="AlphaFoldDB" id="A0A126Q0L2"/>
<evidence type="ECO:0000313" key="2">
    <source>
        <dbReference type="EMBL" id="AMJ98782.1"/>
    </source>
</evidence>
<gene>
    <name evidence="2" type="ORF">AVL55_11740</name>
</gene>
<reference evidence="2 3" key="1">
    <citation type="submission" date="2015-12" db="EMBL/GenBank/DDBJ databases">
        <authorList>
            <person name="Shamseldin A."/>
            <person name="Moawad H."/>
            <person name="Abd El-Rahim W.M."/>
            <person name="Sadowsky M.J."/>
        </authorList>
    </citation>
    <scope>NUCLEOTIDE SEQUENCE [LARGE SCALE GENOMIC DNA]</scope>
    <source>
        <strain evidence="2 3">D7</strain>
    </source>
</reference>
<name>A0A126Q0L2_ALTMA</name>
<evidence type="ECO:0000313" key="3">
    <source>
        <dbReference type="Proteomes" id="UP000063991"/>
    </source>
</evidence>
<organism evidence="2 3">
    <name type="scientific">Alteromonas macleodii</name>
    <name type="common">Pseudoalteromonas macleodii</name>
    <dbReference type="NCBI Taxonomy" id="28108"/>
    <lineage>
        <taxon>Bacteria</taxon>
        <taxon>Pseudomonadati</taxon>
        <taxon>Pseudomonadota</taxon>
        <taxon>Gammaproteobacteria</taxon>
        <taxon>Alteromonadales</taxon>
        <taxon>Alteromonadaceae</taxon>
        <taxon>Alteromonas/Salinimonas group</taxon>
        <taxon>Alteromonas</taxon>
    </lineage>
</organism>
<feature type="transmembrane region" description="Helical" evidence="1">
    <location>
        <begin position="68"/>
        <end position="84"/>
    </location>
</feature>
<keyword evidence="1" id="KW-1133">Transmembrane helix</keyword>
<evidence type="ECO:0000256" key="1">
    <source>
        <dbReference type="SAM" id="Phobius"/>
    </source>
</evidence>